<dbReference type="Pfam" id="PF01547">
    <property type="entry name" value="SBP_bac_1"/>
    <property type="match status" value="1"/>
</dbReference>
<sequence length="437" mass="47270">MTVRGGVSRRAMLRIAAAATAASTAQTLVGCGDGVPSTQVAVVWSGAELQRFREVLRGYGQPVHVLSAGDDIDAFLRARQLAGTSPDVAILSRPGLLTEYAGRGWLAELDGTLATRFPTKLRRLLRHRGRLYGLWVKAAHKSLLWRLPSLAPAAPRTWGELLTATKELARAARRSGGPAPLSIGAADGWVLTDWFENVLADVAQPDTYDALAGAGADWRGPAVRAALDRLAELWSVDGAFPDGGRRALLTQHEESVIQVVARRRAAMVFEADFVDGVARRFRRGDEPLTPSRFPDAPADPDVPDERRDRPLVIGGDVAVVLAGSRTGTDLVTWLTGPDAFQPWVRAGGYLSPNLAVSPAEYRDRLRAGLAREILNATDLRFDLSDRLRAPFTGADGVGIWQIMQDFFADVTGGRVRGAVDRTTAQLDRAARHARSPR</sequence>
<keyword evidence="2" id="KW-0813">Transport</keyword>
<feature type="chain" id="PRO_5017394294" evidence="4">
    <location>
        <begin position="22"/>
        <end position="437"/>
    </location>
</feature>
<gene>
    <name evidence="5" type="ORF">SAMN05444365_106128</name>
</gene>
<dbReference type="InterPro" id="IPR006311">
    <property type="entry name" value="TAT_signal"/>
</dbReference>
<evidence type="ECO:0000256" key="3">
    <source>
        <dbReference type="SAM" id="MobiDB-lite"/>
    </source>
</evidence>
<dbReference type="Proteomes" id="UP000242415">
    <property type="component" value="Unassembled WGS sequence"/>
</dbReference>
<keyword evidence="6" id="KW-1185">Reference proteome</keyword>
<dbReference type="Gene3D" id="3.40.190.10">
    <property type="entry name" value="Periplasmic binding protein-like II"/>
    <property type="match status" value="1"/>
</dbReference>
<dbReference type="InterPro" id="IPR050490">
    <property type="entry name" value="Bact_solute-bd_prot1"/>
</dbReference>
<evidence type="ECO:0000313" key="5">
    <source>
        <dbReference type="EMBL" id="SDZ16917.1"/>
    </source>
</evidence>
<dbReference type="PROSITE" id="PS51318">
    <property type="entry name" value="TAT"/>
    <property type="match status" value="1"/>
</dbReference>
<evidence type="ECO:0000256" key="1">
    <source>
        <dbReference type="ARBA" id="ARBA00008520"/>
    </source>
</evidence>
<dbReference type="PANTHER" id="PTHR43649">
    <property type="entry name" value="ARABINOSE-BINDING PROTEIN-RELATED"/>
    <property type="match status" value="1"/>
</dbReference>
<organism evidence="5 6">
    <name type="scientific">Micromonospora pattaloongensis</name>
    <dbReference type="NCBI Taxonomy" id="405436"/>
    <lineage>
        <taxon>Bacteria</taxon>
        <taxon>Bacillati</taxon>
        <taxon>Actinomycetota</taxon>
        <taxon>Actinomycetes</taxon>
        <taxon>Micromonosporales</taxon>
        <taxon>Micromonosporaceae</taxon>
        <taxon>Micromonospora</taxon>
    </lineage>
</organism>
<dbReference type="EMBL" id="FNPH01000006">
    <property type="protein sequence ID" value="SDZ16917.1"/>
    <property type="molecule type" value="Genomic_DNA"/>
</dbReference>
<feature type="region of interest" description="Disordered" evidence="3">
    <location>
        <begin position="285"/>
        <end position="307"/>
    </location>
</feature>
<dbReference type="InterPro" id="IPR006059">
    <property type="entry name" value="SBP"/>
</dbReference>
<comment type="similarity">
    <text evidence="1">Belongs to the bacterial solute-binding protein 1 family.</text>
</comment>
<keyword evidence="4" id="KW-0732">Signal</keyword>
<dbReference type="STRING" id="405436.SAMN05444365_106128"/>
<protein>
    <submittedName>
        <fullName evidence="5">Carbohydrate ABC transporter substrate-binding protein, CUT1 family</fullName>
    </submittedName>
</protein>
<dbReference type="PROSITE" id="PS51257">
    <property type="entry name" value="PROKAR_LIPOPROTEIN"/>
    <property type="match status" value="1"/>
</dbReference>
<evidence type="ECO:0000256" key="4">
    <source>
        <dbReference type="SAM" id="SignalP"/>
    </source>
</evidence>
<dbReference type="OrthoDB" id="3507433at2"/>
<evidence type="ECO:0000313" key="6">
    <source>
        <dbReference type="Proteomes" id="UP000242415"/>
    </source>
</evidence>
<dbReference type="SUPFAM" id="SSF53850">
    <property type="entry name" value="Periplasmic binding protein-like II"/>
    <property type="match status" value="1"/>
</dbReference>
<accession>A0A1H3QU13</accession>
<dbReference type="PANTHER" id="PTHR43649:SF29">
    <property type="entry name" value="OSMOPROTECTIVE COMPOUNDS-BINDING PROTEIN GGTB"/>
    <property type="match status" value="1"/>
</dbReference>
<dbReference type="AlphaFoldDB" id="A0A1H3QU13"/>
<evidence type="ECO:0000256" key="2">
    <source>
        <dbReference type="ARBA" id="ARBA00022448"/>
    </source>
</evidence>
<name>A0A1H3QU13_9ACTN</name>
<proteinExistence type="inferred from homology"/>
<dbReference type="RefSeq" id="WP_091558612.1">
    <property type="nucleotide sequence ID" value="NZ_FNPH01000006.1"/>
</dbReference>
<reference evidence="6" key="1">
    <citation type="submission" date="2016-10" db="EMBL/GenBank/DDBJ databases">
        <authorList>
            <person name="Varghese N."/>
            <person name="Submissions S."/>
        </authorList>
    </citation>
    <scope>NUCLEOTIDE SEQUENCE [LARGE SCALE GENOMIC DNA]</scope>
    <source>
        <strain evidence="6">DSM 45245</strain>
    </source>
</reference>
<feature type="signal peptide" evidence="4">
    <location>
        <begin position="1"/>
        <end position="21"/>
    </location>
</feature>